<dbReference type="InterPro" id="IPR024289">
    <property type="entry name" value="DUF3828"/>
</dbReference>
<evidence type="ECO:0000256" key="1">
    <source>
        <dbReference type="SAM" id="SignalP"/>
    </source>
</evidence>
<dbReference type="Proteomes" id="UP000075613">
    <property type="component" value="Unassembled WGS sequence"/>
</dbReference>
<keyword evidence="1" id="KW-0732">Signal</keyword>
<protein>
    <recommendedName>
        <fullName evidence="2">DUF3828 domain-containing protein</fullName>
    </recommendedName>
</protein>
<evidence type="ECO:0000313" key="4">
    <source>
        <dbReference type="Proteomes" id="UP000075613"/>
    </source>
</evidence>
<feature type="signal peptide" evidence="1">
    <location>
        <begin position="1"/>
        <end position="24"/>
    </location>
</feature>
<dbReference type="Pfam" id="PF12883">
    <property type="entry name" value="DUF3828"/>
    <property type="match status" value="1"/>
</dbReference>
<evidence type="ECO:0000259" key="2">
    <source>
        <dbReference type="Pfam" id="PF12883"/>
    </source>
</evidence>
<gene>
    <name evidence="3" type="ORF">CI15_20845</name>
</gene>
<dbReference type="Gene3D" id="3.10.450.50">
    <property type="match status" value="1"/>
</dbReference>
<accession>A0A149PI79</accession>
<comment type="caution">
    <text evidence="3">The sequence shown here is derived from an EMBL/GenBank/DDBJ whole genome shotgun (WGS) entry which is preliminary data.</text>
</comment>
<organism evidence="3 4">
    <name type="scientific">Paraburkholderia monticola</name>
    <dbReference type="NCBI Taxonomy" id="1399968"/>
    <lineage>
        <taxon>Bacteria</taxon>
        <taxon>Pseudomonadati</taxon>
        <taxon>Pseudomonadota</taxon>
        <taxon>Betaproteobacteria</taxon>
        <taxon>Burkholderiales</taxon>
        <taxon>Burkholderiaceae</taxon>
        <taxon>Paraburkholderia</taxon>
    </lineage>
</organism>
<name>A0A149PI79_9BURK</name>
<keyword evidence="4" id="KW-1185">Reference proteome</keyword>
<dbReference type="AlphaFoldDB" id="A0A149PI79"/>
<sequence length="157" mass="17972">MKKYFAVVCFALAFVSGIIQPAQAAESSTPEATVRAFYTWYLQRESGPYQLTDNAIYRFVAKSTVDNLRDEYRHHRLPGGSDYFTRVQDLDARDWLSHMVVHPTIMLDGTAVVPVTFGTAEKQNLVVFVRLEQGLWRITKVEDTEGYLGFHQYDPTD</sequence>
<proteinExistence type="predicted"/>
<dbReference type="OrthoDB" id="8929115at2"/>
<evidence type="ECO:0000313" key="3">
    <source>
        <dbReference type="EMBL" id="KXU84757.1"/>
    </source>
</evidence>
<dbReference type="EMBL" id="LRBG01000035">
    <property type="protein sequence ID" value="KXU84757.1"/>
    <property type="molecule type" value="Genomic_DNA"/>
</dbReference>
<reference evidence="3 4" key="1">
    <citation type="journal article" date="2015" name="Int. J. Syst. Evol. Microbiol.">
        <title>Burkholderia monticola sp. nov., isolated from mountain soil.</title>
        <authorList>
            <person name="Baek I."/>
            <person name="Seo B."/>
            <person name="Lee I."/>
            <person name="Yi H."/>
            <person name="Chun J."/>
        </authorList>
    </citation>
    <scope>NUCLEOTIDE SEQUENCE [LARGE SCALE GENOMIC DNA]</scope>
    <source>
        <strain evidence="3 4">JC2948</strain>
    </source>
</reference>
<feature type="chain" id="PRO_5007551158" description="DUF3828 domain-containing protein" evidence="1">
    <location>
        <begin position="25"/>
        <end position="157"/>
    </location>
</feature>
<feature type="domain" description="DUF3828" evidence="2">
    <location>
        <begin position="30"/>
        <end position="144"/>
    </location>
</feature>